<geneLocation type="plasmid" evidence="1">
    <name>pSD10</name>
</geneLocation>
<sequence>MGVESLNDLIFDRIVRTPAVHDYAGIHCLLRRLVDSGVVVVHEQAGWVAELLEVLGTLGRLGPSPSIHQHDAKRSSTRLLSGDPLGVPVAKQAAQKTHLGRTLPDKYATTKESIWGATESALHVVEVSWNRPAGGFASLVGTHHDDIDGAQRLHRYRRVSGHDDLQVTPFSSLFEVVEDLRQPVRLEPVLDFVDGDDRAVVHRLILDRQARQPARAEPEARQRHVTVMKHQRMGGGGRTWLETGPQLIEFPCTEVPGRPLNFGSCIV</sequence>
<organism evidence="1">
    <name type="scientific">Micrococcus sp. 28</name>
    <dbReference type="NCBI Taxonomy" id="161213"/>
    <lineage>
        <taxon>Bacteria</taxon>
        <taxon>Bacillati</taxon>
        <taxon>Actinomycetota</taxon>
        <taxon>Actinomycetes</taxon>
        <taxon>Micrococcales</taxon>
        <taxon>Micrococcaceae</taxon>
        <taxon>Micrococcus</taxon>
    </lineage>
</organism>
<proteinExistence type="predicted"/>
<dbReference type="EMBL" id="AY034092">
    <property type="protein sequence ID" value="AAK62502.1"/>
    <property type="molecule type" value="Genomic_DNA"/>
</dbReference>
<reference evidence="1" key="1">
    <citation type="submission" date="2001-05" db="EMBL/GenBank/DDBJ databases">
        <title>A 50 kb plasmid rich in mobile gene sequences isolated from a marine Micrococcus.</title>
        <authorList>
            <person name="Zhong Z."/>
            <person name="Caspi R."/>
            <person name="Mincer T."/>
            <person name="Helinski D."/>
            <person name="Knauf V."/>
            <person name="Boardman K."/>
            <person name="Wilkinson J.E."/>
            <person name="Shea T."/>
            <person name="DeLoughery C."/>
            <person name="Toukdarian A."/>
        </authorList>
    </citation>
    <scope>NUCLEOTIDE SEQUENCE</scope>
    <source>
        <strain evidence="1">28</strain>
        <plasmid evidence="1">pSD10</plasmid>
    </source>
</reference>
<name>Q8VPP5_9MICC</name>
<evidence type="ECO:0000313" key="1">
    <source>
        <dbReference type="EMBL" id="AAK62502.1"/>
    </source>
</evidence>
<accession>Q8VPP5</accession>
<dbReference type="AlphaFoldDB" id="Q8VPP5"/>
<protein>
    <submittedName>
        <fullName evidence="1">MC28</fullName>
    </submittedName>
</protein>
<keyword evidence="1" id="KW-0614">Plasmid</keyword>